<sequence length="364" mass="41397">MSNATHTDAKVNEATLSFESTPELCIRIVGIAISSLCLILQLVLYKIRPKIRKLDQKILTQLTVARLINSIMEMLMTDQYFNDYTKDLVFALYFHTDAALISWMFVFTKNLYEKVVLVFVLKKISFLILSLLVWIIVIPIGVLCPVSLVVDFFLDYYKVYSWLKFIVLTMNLLFFGKIFYVIATRNQKTNRNMKDIVKTCIISFVLVCMTSLQVFINDILSYLEMTTLSNIFCLINNYQVIPATNLDIFLRERGNHPMTSSALGDARGSFRLLLNKKAPRSHSCFKPESRKEPQQFAIHYTIQSAQLTAKEKDASVVAGDTPGVRDRETICVGHRTTRTRPKAHSKSQTTTMSPSRADARAGAA</sequence>
<dbReference type="Gene3D" id="1.20.1070.10">
    <property type="entry name" value="Rhodopsin 7-helix transmembrane proteins"/>
    <property type="match status" value="1"/>
</dbReference>
<evidence type="ECO:0000313" key="3">
    <source>
        <dbReference type="EMBL" id="SOQ49993.1"/>
    </source>
</evidence>
<feature type="transmembrane region" description="Helical" evidence="2">
    <location>
        <begin position="162"/>
        <end position="183"/>
    </location>
</feature>
<proteinExistence type="predicted"/>
<feature type="compositionally biased region" description="Basic residues" evidence="1">
    <location>
        <begin position="335"/>
        <end position="345"/>
    </location>
</feature>
<feature type="transmembrane region" description="Helical" evidence="2">
    <location>
        <begin position="195"/>
        <end position="216"/>
    </location>
</feature>
<name>A0A2H1WAB5_SPOFR</name>
<feature type="transmembrane region" description="Helical" evidence="2">
    <location>
        <begin position="88"/>
        <end position="112"/>
    </location>
</feature>
<keyword evidence="2" id="KW-1133">Transmembrane helix</keyword>
<dbReference type="AlphaFoldDB" id="A0A2H1WAB5"/>
<evidence type="ECO:0000256" key="1">
    <source>
        <dbReference type="SAM" id="MobiDB-lite"/>
    </source>
</evidence>
<evidence type="ECO:0000256" key="2">
    <source>
        <dbReference type="SAM" id="Phobius"/>
    </source>
</evidence>
<protein>
    <submittedName>
        <fullName evidence="3">SFRICE_023168</fullName>
    </submittedName>
</protein>
<feature type="transmembrane region" description="Helical" evidence="2">
    <location>
        <begin position="26"/>
        <end position="46"/>
    </location>
</feature>
<reference evidence="3" key="1">
    <citation type="submission" date="2016-07" db="EMBL/GenBank/DDBJ databases">
        <authorList>
            <person name="Bretaudeau A."/>
        </authorList>
    </citation>
    <scope>NUCLEOTIDE SEQUENCE</scope>
    <source>
        <strain evidence="3">Rice</strain>
        <tissue evidence="3">Whole body</tissue>
    </source>
</reference>
<organism evidence="3">
    <name type="scientific">Spodoptera frugiperda</name>
    <name type="common">Fall armyworm</name>
    <dbReference type="NCBI Taxonomy" id="7108"/>
    <lineage>
        <taxon>Eukaryota</taxon>
        <taxon>Metazoa</taxon>
        <taxon>Ecdysozoa</taxon>
        <taxon>Arthropoda</taxon>
        <taxon>Hexapoda</taxon>
        <taxon>Insecta</taxon>
        <taxon>Pterygota</taxon>
        <taxon>Neoptera</taxon>
        <taxon>Endopterygota</taxon>
        <taxon>Lepidoptera</taxon>
        <taxon>Glossata</taxon>
        <taxon>Ditrysia</taxon>
        <taxon>Noctuoidea</taxon>
        <taxon>Noctuidae</taxon>
        <taxon>Amphipyrinae</taxon>
        <taxon>Spodoptera</taxon>
    </lineage>
</organism>
<accession>A0A2H1WAB5</accession>
<keyword evidence="2" id="KW-0472">Membrane</keyword>
<feature type="transmembrane region" description="Helical" evidence="2">
    <location>
        <begin position="124"/>
        <end position="150"/>
    </location>
</feature>
<keyword evidence="2" id="KW-0812">Transmembrane</keyword>
<gene>
    <name evidence="3" type="ORF">SFRICE_023168</name>
</gene>
<dbReference type="EMBL" id="ODYU01007318">
    <property type="protein sequence ID" value="SOQ49993.1"/>
    <property type="molecule type" value="Genomic_DNA"/>
</dbReference>
<feature type="region of interest" description="Disordered" evidence="1">
    <location>
        <begin position="332"/>
        <end position="364"/>
    </location>
</feature>